<feature type="region of interest" description="Disordered" evidence="2">
    <location>
        <begin position="106"/>
        <end position="136"/>
    </location>
</feature>
<dbReference type="InterPro" id="IPR036567">
    <property type="entry name" value="RHF-like"/>
</dbReference>
<evidence type="ECO:0000256" key="1">
    <source>
        <dbReference type="ARBA" id="ARBA00022845"/>
    </source>
</evidence>
<dbReference type="InterPro" id="IPR032528">
    <property type="entry name" value="Ribosom_S30AE_C"/>
</dbReference>
<evidence type="ECO:0000313" key="4">
    <source>
        <dbReference type="EMBL" id="MBB5156018.1"/>
    </source>
</evidence>
<gene>
    <name evidence="4" type="ORF">BJ970_003552</name>
</gene>
<dbReference type="Pfam" id="PF02482">
    <property type="entry name" value="Ribosomal_S30AE"/>
    <property type="match status" value="1"/>
</dbReference>
<proteinExistence type="predicted"/>
<dbReference type="AlphaFoldDB" id="A0A840QBJ4"/>
<reference evidence="4 5" key="1">
    <citation type="submission" date="2020-08" db="EMBL/GenBank/DDBJ databases">
        <title>Sequencing the genomes of 1000 actinobacteria strains.</title>
        <authorList>
            <person name="Klenk H.-P."/>
        </authorList>
    </citation>
    <scope>NUCLEOTIDE SEQUENCE [LARGE SCALE GENOMIC DNA]</scope>
    <source>
        <strain evidence="4 5">DSM 45584</strain>
    </source>
</reference>
<dbReference type="EMBL" id="JACHIW010000001">
    <property type="protein sequence ID" value="MBB5156018.1"/>
    <property type="molecule type" value="Genomic_DNA"/>
</dbReference>
<feature type="domain" description="Sigma 54 modulation/S30EA ribosomal protein C-terminal" evidence="3">
    <location>
        <begin position="139"/>
        <end position="190"/>
    </location>
</feature>
<evidence type="ECO:0000259" key="3">
    <source>
        <dbReference type="Pfam" id="PF16321"/>
    </source>
</evidence>
<dbReference type="Pfam" id="PF16321">
    <property type="entry name" value="Ribosom_S30AE_C"/>
    <property type="match status" value="2"/>
</dbReference>
<dbReference type="GO" id="GO:0045900">
    <property type="term" value="P:negative regulation of translational elongation"/>
    <property type="evidence" value="ECO:0007669"/>
    <property type="project" value="TreeGrafter"/>
</dbReference>
<dbReference type="Proteomes" id="UP000584374">
    <property type="component" value="Unassembled WGS sequence"/>
</dbReference>
<dbReference type="PANTHER" id="PTHR33231:SF1">
    <property type="entry name" value="30S RIBOSOMAL PROTEIN"/>
    <property type="match status" value="1"/>
</dbReference>
<feature type="compositionally biased region" description="Basic and acidic residues" evidence="2">
    <location>
        <begin position="119"/>
        <end position="129"/>
    </location>
</feature>
<protein>
    <submittedName>
        <fullName evidence="4">Ribosome-associated translation inhibitor RaiA</fullName>
    </submittedName>
</protein>
<dbReference type="GO" id="GO:0022627">
    <property type="term" value="C:cytosolic small ribosomal subunit"/>
    <property type="evidence" value="ECO:0007669"/>
    <property type="project" value="TreeGrafter"/>
</dbReference>
<sequence length="265" mass="30172">MARPRASPDVPVDVQVSDEPISEISDYAEQQVRSVFRFAHEPVLYARVRVSRHRDPAASPRATAQANLDVNGRLVRAQVSAPTSEEAIDRLQERLQRSLERVARHWQARRGRTTSAQPHEWRHGDESAHRPPYFPRPVDEREVIRHKTFALARCGVDEAEFDMDVMDYDFHLFTELGTEQDSVLYRTPSGYRLAQIDPDPDHLAEHAVPVTVSERRAPVLSTAEAAERLGAMDLPFLFFLDGERGRGALLYHRYDGHYGLITPSD</sequence>
<feature type="domain" description="Sigma 54 modulation/S30EA ribosomal protein C-terminal" evidence="3">
    <location>
        <begin position="216"/>
        <end position="260"/>
    </location>
</feature>
<keyword evidence="5" id="KW-1185">Reference proteome</keyword>
<dbReference type="Gene3D" id="3.30.160.100">
    <property type="entry name" value="Ribosome hibernation promotion factor-like"/>
    <property type="match status" value="1"/>
</dbReference>
<dbReference type="PANTHER" id="PTHR33231">
    <property type="entry name" value="30S RIBOSOMAL PROTEIN"/>
    <property type="match status" value="1"/>
</dbReference>
<dbReference type="InterPro" id="IPR050574">
    <property type="entry name" value="HPF/YfiA_ribosome-assoc"/>
</dbReference>
<dbReference type="Gene3D" id="3.30.505.50">
    <property type="entry name" value="Sigma 54 modulation/S30EA ribosomal protein, C-terminal domain"/>
    <property type="match status" value="2"/>
</dbReference>
<organism evidence="4 5">
    <name type="scientific">Saccharopolyspora phatthalungensis</name>
    <dbReference type="NCBI Taxonomy" id="664693"/>
    <lineage>
        <taxon>Bacteria</taxon>
        <taxon>Bacillati</taxon>
        <taxon>Actinomycetota</taxon>
        <taxon>Actinomycetes</taxon>
        <taxon>Pseudonocardiales</taxon>
        <taxon>Pseudonocardiaceae</taxon>
        <taxon>Saccharopolyspora</taxon>
    </lineage>
</organism>
<accession>A0A840QBJ4</accession>
<evidence type="ECO:0000256" key="2">
    <source>
        <dbReference type="SAM" id="MobiDB-lite"/>
    </source>
</evidence>
<evidence type="ECO:0000313" key="5">
    <source>
        <dbReference type="Proteomes" id="UP000584374"/>
    </source>
</evidence>
<comment type="caution">
    <text evidence="4">The sequence shown here is derived from an EMBL/GenBank/DDBJ whole genome shotgun (WGS) entry which is preliminary data.</text>
</comment>
<keyword evidence="1" id="KW-0810">Translation regulation</keyword>
<dbReference type="GO" id="GO:0043024">
    <property type="term" value="F:ribosomal small subunit binding"/>
    <property type="evidence" value="ECO:0007669"/>
    <property type="project" value="TreeGrafter"/>
</dbReference>
<dbReference type="SUPFAM" id="SSF69754">
    <property type="entry name" value="Ribosome binding protein Y (YfiA homologue)"/>
    <property type="match status" value="1"/>
</dbReference>
<dbReference type="InterPro" id="IPR038416">
    <property type="entry name" value="Ribosom_S30AE_C_sf"/>
</dbReference>
<dbReference type="InterPro" id="IPR003489">
    <property type="entry name" value="RHF/RaiA"/>
</dbReference>
<name>A0A840QBJ4_9PSEU</name>